<dbReference type="SUPFAM" id="SSF50978">
    <property type="entry name" value="WD40 repeat-like"/>
    <property type="match status" value="1"/>
</dbReference>
<protein>
    <submittedName>
        <fullName evidence="2">Uncharacterized protein</fullName>
    </submittedName>
</protein>
<keyword evidence="1" id="KW-0853">WD repeat</keyword>
<reference evidence="2 3" key="1">
    <citation type="submission" date="2017-11" db="EMBL/GenBank/DDBJ databases">
        <title>De novo assembly and phasing of dikaryotic genomes from two isolates of Puccinia coronata f. sp. avenae, the causal agent of oat crown rust.</title>
        <authorList>
            <person name="Miller M.E."/>
            <person name="Zhang Y."/>
            <person name="Omidvar V."/>
            <person name="Sperschneider J."/>
            <person name="Schwessinger B."/>
            <person name="Raley C."/>
            <person name="Palmer J.M."/>
            <person name="Garnica D."/>
            <person name="Upadhyaya N."/>
            <person name="Rathjen J."/>
            <person name="Taylor J.M."/>
            <person name="Park R.F."/>
            <person name="Dodds P.N."/>
            <person name="Hirsch C.D."/>
            <person name="Kianian S.F."/>
            <person name="Figueroa M."/>
        </authorList>
    </citation>
    <scope>NUCLEOTIDE SEQUENCE [LARGE SCALE GENOMIC DNA]</scope>
    <source>
        <strain evidence="2">12NC29</strain>
    </source>
</reference>
<dbReference type="InterPro" id="IPR015943">
    <property type="entry name" value="WD40/YVTN_repeat-like_dom_sf"/>
</dbReference>
<comment type="caution">
    <text evidence="2">The sequence shown here is derived from an EMBL/GenBank/DDBJ whole genome shotgun (WGS) entry which is preliminary data.</text>
</comment>
<feature type="repeat" description="WD" evidence="1">
    <location>
        <begin position="65"/>
        <end position="106"/>
    </location>
</feature>
<accession>A0A2N5SAC6</accession>
<name>A0A2N5SAC6_9BASI</name>
<dbReference type="Pfam" id="PF00400">
    <property type="entry name" value="WD40"/>
    <property type="match status" value="1"/>
</dbReference>
<organism evidence="2 3">
    <name type="scientific">Puccinia coronata f. sp. avenae</name>
    <dbReference type="NCBI Taxonomy" id="200324"/>
    <lineage>
        <taxon>Eukaryota</taxon>
        <taxon>Fungi</taxon>
        <taxon>Dikarya</taxon>
        <taxon>Basidiomycota</taxon>
        <taxon>Pucciniomycotina</taxon>
        <taxon>Pucciniomycetes</taxon>
        <taxon>Pucciniales</taxon>
        <taxon>Pucciniaceae</taxon>
        <taxon>Puccinia</taxon>
    </lineage>
</organism>
<dbReference type="Gene3D" id="2.130.10.10">
    <property type="entry name" value="YVTN repeat-like/Quinoprotein amine dehydrogenase"/>
    <property type="match status" value="1"/>
</dbReference>
<dbReference type="OrthoDB" id="5414888at2759"/>
<evidence type="ECO:0000256" key="1">
    <source>
        <dbReference type="PROSITE-ProRule" id="PRU00221"/>
    </source>
</evidence>
<evidence type="ECO:0000313" key="3">
    <source>
        <dbReference type="Proteomes" id="UP000235388"/>
    </source>
</evidence>
<dbReference type="InterPro" id="IPR001680">
    <property type="entry name" value="WD40_rpt"/>
</dbReference>
<dbReference type="AlphaFoldDB" id="A0A2N5SAC6"/>
<dbReference type="EMBL" id="PGCJ01001070">
    <property type="protein sequence ID" value="PLW10197.1"/>
    <property type="molecule type" value="Genomic_DNA"/>
</dbReference>
<gene>
    <name evidence="2" type="ORF">PCANC_25416</name>
</gene>
<dbReference type="SMART" id="SM00320">
    <property type="entry name" value="WD40"/>
    <property type="match status" value="1"/>
</dbReference>
<dbReference type="Proteomes" id="UP000235388">
    <property type="component" value="Unassembled WGS sequence"/>
</dbReference>
<keyword evidence="3" id="KW-1185">Reference proteome</keyword>
<dbReference type="PROSITE" id="PS50082">
    <property type="entry name" value="WD_REPEATS_2"/>
    <property type="match status" value="1"/>
</dbReference>
<dbReference type="STRING" id="200324.A0A2N5SAC6"/>
<proteinExistence type="predicted"/>
<dbReference type="InterPro" id="IPR036322">
    <property type="entry name" value="WD40_repeat_dom_sf"/>
</dbReference>
<evidence type="ECO:0000313" key="2">
    <source>
        <dbReference type="EMBL" id="PLW10197.1"/>
    </source>
</evidence>
<sequence>MDTSYVRPSFLSQCNPKRSEHVPRLTQPTAFLLIAYRSLSVWIYSIQASNLPNSPPQVDLIRTTSRAHEAPISVSTSDPTGRLFATGDTAGVVRVWDARAGYCTHVFKGHGGIISALHFDIDLNGISPARSRQLKMKTLPGTPLGSSSRY</sequence>